<evidence type="ECO:0000313" key="5">
    <source>
        <dbReference type="Proteomes" id="UP000242310"/>
    </source>
</evidence>
<dbReference type="SUPFAM" id="SSF56801">
    <property type="entry name" value="Acetyl-CoA synthetase-like"/>
    <property type="match status" value="1"/>
</dbReference>
<evidence type="ECO:0000256" key="2">
    <source>
        <dbReference type="ARBA" id="ARBA00022598"/>
    </source>
</evidence>
<feature type="domain" description="AMP-binding enzyme C-terminal" evidence="3">
    <location>
        <begin position="55"/>
        <end position="130"/>
    </location>
</feature>
<dbReference type="RefSeq" id="WP_345789028.1">
    <property type="nucleotide sequence ID" value="NZ_PYAV01000003.1"/>
</dbReference>
<dbReference type="PANTHER" id="PTHR43767">
    <property type="entry name" value="LONG-CHAIN-FATTY-ACID--COA LIGASE"/>
    <property type="match status" value="1"/>
</dbReference>
<dbReference type="InterPro" id="IPR050237">
    <property type="entry name" value="ATP-dep_AMP-bd_enzyme"/>
</dbReference>
<dbReference type="FunFam" id="3.30.300.30:FF:000008">
    <property type="entry name" value="2,3-dihydroxybenzoate-AMP ligase"/>
    <property type="match status" value="1"/>
</dbReference>
<dbReference type="InterPro" id="IPR042099">
    <property type="entry name" value="ANL_N_sf"/>
</dbReference>
<dbReference type="Gene3D" id="3.30.300.30">
    <property type="match status" value="1"/>
</dbReference>
<comment type="similarity">
    <text evidence="1">Belongs to the ATP-dependent AMP-binding enzyme family.</text>
</comment>
<dbReference type="AlphaFoldDB" id="A0A2P8HW71"/>
<organism evidence="4 5">
    <name type="scientific">Salsuginibacillus halophilus</name>
    <dbReference type="NCBI Taxonomy" id="517424"/>
    <lineage>
        <taxon>Bacteria</taxon>
        <taxon>Bacillati</taxon>
        <taxon>Bacillota</taxon>
        <taxon>Bacilli</taxon>
        <taxon>Bacillales</taxon>
        <taxon>Bacillaceae</taxon>
        <taxon>Salsuginibacillus</taxon>
    </lineage>
</organism>
<sequence length="144" mass="16124">MQGYEKNEALTAESYQGDWLLTGDMAMQDDEGYLWVIDRKKDIIISGGVNVYPREIEDTLKEHPVVQDAAVIGVPHDTWGESIHAYVVATEALTEPVTALRSFLEGRLASYKLPHEATVVDDLPRNPTGKILKGELRKMKEEAK</sequence>
<dbReference type="Pfam" id="PF13193">
    <property type="entry name" value="AMP-binding_C"/>
    <property type="match status" value="1"/>
</dbReference>
<gene>
    <name evidence="4" type="ORF">B0H94_10325</name>
</gene>
<dbReference type="GO" id="GO:0016878">
    <property type="term" value="F:acid-thiol ligase activity"/>
    <property type="evidence" value="ECO:0007669"/>
    <property type="project" value="UniProtKB-ARBA"/>
</dbReference>
<proteinExistence type="inferred from homology"/>
<dbReference type="Gene3D" id="3.40.50.12780">
    <property type="entry name" value="N-terminal domain of ligase-like"/>
    <property type="match status" value="1"/>
</dbReference>
<evidence type="ECO:0000256" key="1">
    <source>
        <dbReference type="ARBA" id="ARBA00006432"/>
    </source>
</evidence>
<dbReference type="PANTHER" id="PTHR43767:SF1">
    <property type="entry name" value="NONRIBOSOMAL PEPTIDE SYNTHASE PES1 (EUROFUNG)-RELATED"/>
    <property type="match status" value="1"/>
</dbReference>
<name>A0A2P8HW71_9BACI</name>
<dbReference type="InterPro" id="IPR045851">
    <property type="entry name" value="AMP-bd_C_sf"/>
</dbReference>
<keyword evidence="2" id="KW-0436">Ligase</keyword>
<evidence type="ECO:0000259" key="3">
    <source>
        <dbReference type="Pfam" id="PF13193"/>
    </source>
</evidence>
<dbReference type="EMBL" id="PYAV01000003">
    <property type="protein sequence ID" value="PSL50414.1"/>
    <property type="molecule type" value="Genomic_DNA"/>
</dbReference>
<evidence type="ECO:0000313" key="4">
    <source>
        <dbReference type="EMBL" id="PSL50414.1"/>
    </source>
</evidence>
<protein>
    <submittedName>
        <fullName evidence="4">AMP-binding enzyme</fullName>
    </submittedName>
</protein>
<accession>A0A2P8HW71</accession>
<dbReference type="InterPro" id="IPR025110">
    <property type="entry name" value="AMP-bd_C"/>
</dbReference>
<dbReference type="Proteomes" id="UP000242310">
    <property type="component" value="Unassembled WGS sequence"/>
</dbReference>
<keyword evidence="5" id="KW-1185">Reference proteome</keyword>
<comment type="caution">
    <text evidence="4">The sequence shown here is derived from an EMBL/GenBank/DDBJ whole genome shotgun (WGS) entry which is preliminary data.</text>
</comment>
<reference evidence="4 5" key="1">
    <citation type="submission" date="2018-03" db="EMBL/GenBank/DDBJ databases">
        <title>Genomic Encyclopedia of Type Strains, Phase III (KMG-III): the genomes of soil and plant-associated and newly described type strains.</title>
        <authorList>
            <person name="Whitman W."/>
        </authorList>
    </citation>
    <scope>NUCLEOTIDE SEQUENCE [LARGE SCALE GENOMIC DNA]</scope>
    <source>
        <strain evidence="4 5">CGMCC 1.07653</strain>
    </source>
</reference>